<name>A0A437P593_9HYPH</name>
<evidence type="ECO:0000313" key="4">
    <source>
        <dbReference type="Proteomes" id="UP000286997"/>
    </source>
</evidence>
<evidence type="ECO:0000259" key="2">
    <source>
        <dbReference type="Pfam" id="PF00535"/>
    </source>
</evidence>
<dbReference type="InterPro" id="IPR029044">
    <property type="entry name" value="Nucleotide-diphossugar_trans"/>
</dbReference>
<keyword evidence="3" id="KW-0808">Transferase</keyword>
<dbReference type="SUPFAM" id="SSF53448">
    <property type="entry name" value="Nucleotide-diphospho-sugar transferases"/>
    <property type="match status" value="1"/>
</dbReference>
<organism evidence="3 4">
    <name type="scientific">Methylobacterium oryzihabitans</name>
    <dbReference type="NCBI Taxonomy" id="2499852"/>
    <lineage>
        <taxon>Bacteria</taxon>
        <taxon>Pseudomonadati</taxon>
        <taxon>Pseudomonadota</taxon>
        <taxon>Alphaproteobacteria</taxon>
        <taxon>Hyphomicrobiales</taxon>
        <taxon>Methylobacteriaceae</taxon>
        <taxon>Methylobacterium</taxon>
    </lineage>
</organism>
<reference evidence="3 4" key="1">
    <citation type="submission" date="2019-01" db="EMBL/GenBank/DDBJ databases">
        <authorList>
            <person name="Chen W.-M."/>
        </authorList>
    </citation>
    <scope>NUCLEOTIDE SEQUENCE [LARGE SCALE GENOMIC DNA]</scope>
    <source>
        <strain evidence="3 4">TER-1</strain>
    </source>
</reference>
<dbReference type="Proteomes" id="UP000286997">
    <property type="component" value="Unassembled WGS sequence"/>
</dbReference>
<accession>A0A437P593</accession>
<evidence type="ECO:0000256" key="1">
    <source>
        <dbReference type="SAM" id="MobiDB-lite"/>
    </source>
</evidence>
<gene>
    <name evidence="3" type="ORF">EOE48_13685</name>
</gene>
<sequence length="443" mass="48680">MAYLQNQQKIMSSGRSLATGHRSVAVLRGIDEGAARRRSRRHPGQVAFQSGSGESLPDRSSAPDGSAPCCGSARGSIRFDWLLQLEVEEGRSIRRVPEADIRCGRWIGRHSRGRQDGRIAPRPRPVPCPSARKVPHSGRSASQGFHRKGRMSMTTDGSGLSLVMISTSDAESGRTEMLDRMIDSVAAFAARRPAIQITLLLLMQRSQDPAALAARNWPSFVEVSHVPGRLSLSAARNRLIAEARGRQSFRDDVLVLFPDDDCWYPDGVLEGIYDIFDSRPRLDLWFCRYSSAPLPYLPGGEVPARAAQVTRRASSNTFVFRGRIFADGLGFDETLGVGTPNLGGEDTSVALSAYGRARETLFLDRACIGHRDPDVRFVSRYYRGALFALARNARVPGVRAEFTRKLMVGGYLVLSRRLPLRSFLGDASAGCGNFLRALRSTQS</sequence>
<dbReference type="EMBL" id="SACP01000012">
    <property type="protein sequence ID" value="RVU17436.1"/>
    <property type="molecule type" value="Genomic_DNA"/>
</dbReference>
<dbReference type="CDD" id="cd00761">
    <property type="entry name" value="Glyco_tranf_GTA_type"/>
    <property type="match status" value="1"/>
</dbReference>
<feature type="domain" description="Glycosyltransferase 2-like" evidence="2">
    <location>
        <begin position="176"/>
        <end position="285"/>
    </location>
</feature>
<dbReference type="OrthoDB" id="9771846at2"/>
<dbReference type="AlphaFoldDB" id="A0A437P593"/>
<evidence type="ECO:0000313" key="3">
    <source>
        <dbReference type="EMBL" id="RVU17436.1"/>
    </source>
</evidence>
<dbReference type="Gene3D" id="3.90.550.10">
    <property type="entry name" value="Spore Coat Polysaccharide Biosynthesis Protein SpsA, Chain A"/>
    <property type="match status" value="1"/>
</dbReference>
<dbReference type="InterPro" id="IPR001173">
    <property type="entry name" value="Glyco_trans_2-like"/>
</dbReference>
<comment type="caution">
    <text evidence="3">The sequence shown here is derived from an EMBL/GenBank/DDBJ whole genome shotgun (WGS) entry which is preliminary data.</text>
</comment>
<protein>
    <submittedName>
        <fullName evidence="3">Glycosyltransferase family 2 protein</fullName>
    </submittedName>
</protein>
<feature type="region of interest" description="Disordered" evidence="1">
    <location>
        <begin position="111"/>
        <end position="157"/>
    </location>
</feature>
<feature type="region of interest" description="Disordered" evidence="1">
    <location>
        <begin position="34"/>
        <end position="69"/>
    </location>
</feature>
<keyword evidence="4" id="KW-1185">Reference proteome</keyword>
<dbReference type="GO" id="GO:0016740">
    <property type="term" value="F:transferase activity"/>
    <property type="evidence" value="ECO:0007669"/>
    <property type="project" value="UniProtKB-KW"/>
</dbReference>
<proteinExistence type="predicted"/>
<dbReference type="Pfam" id="PF00535">
    <property type="entry name" value="Glycos_transf_2"/>
    <property type="match status" value="1"/>
</dbReference>